<dbReference type="AlphaFoldDB" id="A0A2K9NNV6"/>
<organism evidence="1 2">
    <name type="scientific">Bacteriovorax stolpii</name>
    <name type="common">Bdellovibrio stolpii</name>
    <dbReference type="NCBI Taxonomy" id="960"/>
    <lineage>
        <taxon>Bacteria</taxon>
        <taxon>Pseudomonadati</taxon>
        <taxon>Bdellovibrionota</taxon>
        <taxon>Bacteriovoracia</taxon>
        <taxon>Bacteriovoracales</taxon>
        <taxon>Bacteriovoracaceae</taxon>
        <taxon>Bacteriovorax</taxon>
    </lineage>
</organism>
<gene>
    <name evidence="1" type="ORF">C0V70_03475</name>
</gene>
<dbReference type="InterPro" id="IPR016181">
    <property type="entry name" value="Acyl_CoA_acyltransferase"/>
</dbReference>
<name>A0A2K9NNV6_BACTC</name>
<proteinExistence type="predicted"/>
<accession>A0A2K9NNV6</accession>
<dbReference type="RefSeq" id="WP_102242478.1">
    <property type="nucleotide sequence ID" value="NZ_CP025704.1"/>
</dbReference>
<dbReference type="OrthoDB" id="9796919at2"/>
<dbReference type="SUPFAM" id="SSF55729">
    <property type="entry name" value="Acyl-CoA N-acyltransferases (Nat)"/>
    <property type="match status" value="1"/>
</dbReference>
<evidence type="ECO:0000313" key="2">
    <source>
        <dbReference type="Proteomes" id="UP000235584"/>
    </source>
</evidence>
<dbReference type="EMBL" id="CP025704">
    <property type="protein sequence ID" value="AUN97183.1"/>
    <property type="molecule type" value="Genomic_DNA"/>
</dbReference>
<evidence type="ECO:0000313" key="1">
    <source>
        <dbReference type="EMBL" id="AUN97183.1"/>
    </source>
</evidence>
<keyword evidence="2" id="KW-1185">Reference proteome</keyword>
<dbReference type="Proteomes" id="UP000235584">
    <property type="component" value="Chromosome"/>
</dbReference>
<dbReference type="GO" id="GO:0016747">
    <property type="term" value="F:acyltransferase activity, transferring groups other than amino-acyl groups"/>
    <property type="evidence" value="ECO:0007669"/>
    <property type="project" value="InterPro"/>
</dbReference>
<dbReference type="InterPro" id="IPR000182">
    <property type="entry name" value="GNAT_dom"/>
</dbReference>
<protein>
    <submittedName>
        <fullName evidence="1">Uncharacterized protein</fullName>
    </submittedName>
</protein>
<dbReference type="KEGG" id="bsto:C0V70_03475"/>
<reference evidence="1 2" key="1">
    <citation type="submission" date="2018-01" db="EMBL/GenBank/DDBJ databases">
        <title>Complete genome sequence of Bacteriovorax stolpii DSM12778.</title>
        <authorList>
            <person name="Tang B."/>
            <person name="Chang J."/>
        </authorList>
    </citation>
    <scope>NUCLEOTIDE SEQUENCE [LARGE SCALE GENOMIC DNA]</scope>
    <source>
        <strain evidence="1 2">DSM 12778</strain>
    </source>
</reference>
<dbReference type="PROSITE" id="PS51186">
    <property type="entry name" value="GNAT"/>
    <property type="match status" value="1"/>
</dbReference>
<dbReference type="Gene3D" id="3.40.630.30">
    <property type="match status" value="1"/>
</dbReference>
<sequence>MKLNSLSLRTNMIFARNESEIIERESYIVVKTLSNPTFHWGNYLIFKKAPVDGDIVNWMNIFQREFSHYKTFKHYVFAWDQNAEPESVEYLSYGFSLEKSVSLQATSVIAPKHYNNDLTIRLLTSASDWDQALELQTITRDPKHSYEDFKEFKRNQDESYQKLIKDNRGGRFGAFKGDLLIADLGIYFEGDLARYQSVVTHQDYRGMGACGTLVYESGKYALEHWGVKTLCMEADPDYHAARIYESVGFAPKENSYSLYWCQSN</sequence>
<dbReference type="Pfam" id="PF00583">
    <property type="entry name" value="Acetyltransf_1"/>
    <property type="match status" value="1"/>
</dbReference>